<reference evidence="2" key="1">
    <citation type="submission" date="2022-06" db="EMBL/GenBank/DDBJ databases">
        <authorList>
            <person name="Berger JAMES D."/>
            <person name="Berger JAMES D."/>
        </authorList>
    </citation>
    <scope>NUCLEOTIDE SEQUENCE [LARGE SCALE GENOMIC DNA]</scope>
</reference>
<keyword evidence="1" id="KW-0732">Signal</keyword>
<organism evidence="2 3">
    <name type="scientific">Trichobilharzia regenti</name>
    <name type="common">Nasal bird schistosome</name>
    <dbReference type="NCBI Taxonomy" id="157069"/>
    <lineage>
        <taxon>Eukaryota</taxon>
        <taxon>Metazoa</taxon>
        <taxon>Spiralia</taxon>
        <taxon>Lophotrochozoa</taxon>
        <taxon>Platyhelminthes</taxon>
        <taxon>Trematoda</taxon>
        <taxon>Digenea</taxon>
        <taxon>Strigeidida</taxon>
        <taxon>Schistosomatoidea</taxon>
        <taxon>Schistosomatidae</taxon>
        <taxon>Trichobilharzia</taxon>
    </lineage>
</organism>
<name>A0AA85KR21_TRIRE</name>
<feature type="signal peptide" evidence="1">
    <location>
        <begin position="1"/>
        <end position="24"/>
    </location>
</feature>
<evidence type="ECO:0000256" key="1">
    <source>
        <dbReference type="SAM" id="SignalP"/>
    </source>
</evidence>
<evidence type="ECO:0000313" key="3">
    <source>
        <dbReference type="WBParaSite" id="TREG1_97100.1"/>
    </source>
</evidence>
<evidence type="ECO:0000313" key="2">
    <source>
        <dbReference type="Proteomes" id="UP000050795"/>
    </source>
</evidence>
<reference evidence="3" key="2">
    <citation type="submission" date="2023-11" db="UniProtKB">
        <authorList>
            <consortium name="WormBaseParasite"/>
        </authorList>
    </citation>
    <scope>IDENTIFICATION</scope>
</reference>
<feature type="chain" id="PRO_5041732174" description="F5/8 type C domain-containing protein" evidence="1">
    <location>
        <begin position="25"/>
        <end position="1692"/>
    </location>
</feature>
<evidence type="ECO:0008006" key="4">
    <source>
        <dbReference type="Google" id="ProtNLM"/>
    </source>
</evidence>
<dbReference type="Proteomes" id="UP000050795">
    <property type="component" value="Unassembled WGS sequence"/>
</dbReference>
<keyword evidence="2" id="KW-1185">Reference proteome</keyword>
<accession>A0AA85KR21</accession>
<proteinExistence type="predicted"/>
<dbReference type="WBParaSite" id="TREG1_97100.1">
    <property type="protein sequence ID" value="TREG1_97100.1"/>
    <property type="gene ID" value="TREG1_97100"/>
</dbReference>
<sequence length="1692" mass="190500">MPQHKFTLYTLIFSLLIIKDLVRTSTEETTRGVVEECNNDFCDESDCSRSFKDDEIACENKVQRLNRVERAPVQATATSSTTTISSNEVQLILSRKDANPTKTICQGQAWSISADITLPPGKHELTIEIFAPRKEFDYIGYIQYFGISSTDKTIISYTTNEKKEYFVNQKVFRQLSLKVTNITVKDQPASATPAGFHLKFASILWTGQILMQDEEMHSGIIIHAKGIIWCGILRMIYSTKCPEIPVEMSIASHPQVMFPADISPVTAEVFLPVMKENYTFSVYSVGQTATISSVNLIKGGGFIKNDSITELKTTQDEVIGRSIITRRMNIYVENLENPSGLNYFVSRESKTVKIVAYIQIIDKPTTRAIIGFRLQVGFEKVIFKECSISIIADYKDIKGSPLPYTIQLVEPKAEVEKLAEIKMRLDIPPDSKQIYSLQMKFIEYQLGEICYTSISDVGSGIKNRISGMRLYTVYPIQGVKQLRSKANIYLGILENPTNSSRDHFIELIVGIKPRQDNSRPEVMSTTLETTLSLYPNQTEKQSILFPVLNSSTAFIPSDKNPQVSIELQDPVVESPTVNHYATLLAVIKWFDAIVYRPVKIHFHLSTADSVLVEQKFCSLGRAVTTAVPVNAEMLITKNFSQIKFPSIYVKPVVNNSEDSSITIKYVIYFNEPKSVKVTFNVFSGIDFATKQLTLTPTDYTFPAAVLPNQQPLGNLGNMLISRRDSYLHPDSFTFIMASIILSPKSRQSYKMSIETSKAPQEVEMFIPKFLDTGLSIFSGGSQLSVINNTANVMLANHQFAAIHNIEGGISKSEATSINVLIPLSIGPSISSPINMKLMLTDGNHTAETAYKFHIGATLPLASDIVSSETYQIDIFDFDDQPEYLNYSLTPGEIGRIYNRIIFNVFKCAQYRITFSITSRSTWPADILDIIILDNSTFMWIPNLSDYQVNKSTGAGSQTVYEASIQLKICAAEGFGNEMRIDLLVRPWSRNFNQVSKIQQTVEITGKIETMDRSSTKILTPTILTISPEISMKEYILNNSDVFPDGNIFSIKAETIDKLPRGPGDTVEFIFDIRIPEYTKLPNLTLIFNSGEINGENESVFTILNVDVNNDSSIMALQTENAEVAYSSKYLNGQQDIATVNFGDLVNPGNFAGRYSNRIRIITKVRISDGQMVNNGSKLTFELTAKYGNTTKTIEILQEIRRHGEEKPIILVDLQKVIGSDENKKIYYPNDILDLNMQVKMEPNSSSECFKQTLNIYTGVNVKAVDIIDVKSNAPVNYSRVNDTKESGLFLFKGAPLRFGDEVSFKLRVHFKENMFLPPKMTIANYTLVTEVVCVTIKRSNEVNPHIRKFLNKISVTLADRNSTNITKPSCTTIVELKENQDFYQCKKNQLSSSSSSDPEDKLGVTMSVVSGTRPSQVFKTILFTKLTYIDRIFLASLNLSNKIKKLNICTTDDGKSFQNILTVNGNNTDIRIEDAKFGPLISTRGLRFIVTEFEDTSKDFDFTATVYGCTAPWDPFIFDVCTKTFVEKKPERNLMKSFLSTKELLIHCGLSPVIYRKETYTKRCFLTTSRMPFKWTDFGPRISEVAMLLKPSNTIVAQSDNISAFISDDMGFTWKVINQFLMKQMMIRSSEIIYSTKMTQYYARKTYGEDFINTMCEGNNNDDWKICANGIAYGSKLITDWSSHNFTLPLHI</sequence>
<protein>
    <recommendedName>
        <fullName evidence="4">F5/8 type C domain-containing protein</fullName>
    </recommendedName>
</protein>